<accession>A0A0E9TF67</accession>
<protein>
    <submittedName>
        <fullName evidence="1">Uncharacterized protein</fullName>
    </submittedName>
</protein>
<dbReference type="AlphaFoldDB" id="A0A0E9TF67"/>
<organism evidence="1">
    <name type="scientific">Anguilla anguilla</name>
    <name type="common">European freshwater eel</name>
    <name type="synonym">Muraena anguilla</name>
    <dbReference type="NCBI Taxonomy" id="7936"/>
    <lineage>
        <taxon>Eukaryota</taxon>
        <taxon>Metazoa</taxon>
        <taxon>Chordata</taxon>
        <taxon>Craniata</taxon>
        <taxon>Vertebrata</taxon>
        <taxon>Euteleostomi</taxon>
        <taxon>Actinopterygii</taxon>
        <taxon>Neopterygii</taxon>
        <taxon>Teleostei</taxon>
        <taxon>Anguilliformes</taxon>
        <taxon>Anguillidae</taxon>
        <taxon>Anguilla</taxon>
    </lineage>
</organism>
<reference evidence="1" key="1">
    <citation type="submission" date="2014-11" db="EMBL/GenBank/DDBJ databases">
        <authorList>
            <person name="Amaro Gonzalez C."/>
        </authorList>
    </citation>
    <scope>NUCLEOTIDE SEQUENCE</scope>
</reference>
<sequence length="36" mass="3948">MKLHRTTRACEEVAPAVVAKVQVTNLTSGLTEEKHV</sequence>
<evidence type="ECO:0000313" key="1">
    <source>
        <dbReference type="EMBL" id="JAH52112.1"/>
    </source>
</evidence>
<proteinExistence type="predicted"/>
<reference evidence="1" key="2">
    <citation type="journal article" date="2015" name="Fish Shellfish Immunol.">
        <title>Early steps in the European eel (Anguilla anguilla)-Vibrio vulnificus interaction in the gills: Role of the RtxA13 toxin.</title>
        <authorList>
            <person name="Callol A."/>
            <person name="Pajuelo D."/>
            <person name="Ebbesson L."/>
            <person name="Teles M."/>
            <person name="MacKenzie S."/>
            <person name="Amaro C."/>
        </authorList>
    </citation>
    <scope>NUCLEOTIDE SEQUENCE</scope>
</reference>
<name>A0A0E9TF67_ANGAN</name>
<dbReference type="EMBL" id="GBXM01056465">
    <property type="protein sequence ID" value="JAH52112.1"/>
    <property type="molecule type" value="Transcribed_RNA"/>
</dbReference>